<accession>A0A841BP77</accession>
<keyword evidence="3" id="KW-0949">S-adenosyl-L-methionine</keyword>
<dbReference type="SUPFAM" id="SSF53335">
    <property type="entry name" value="S-adenosyl-L-methionine-dependent methyltransferases"/>
    <property type="match status" value="1"/>
</dbReference>
<organism evidence="4 5">
    <name type="scientific">Allocatelliglobosispora scoriae</name>
    <dbReference type="NCBI Taxonomy" id="643052"/>
    <lineage>
        <taxon>Bacteria</taxon>
        <taxon>Bacillati</taxon>
        <taxon>Actinomycetota</taxon>
        <taxon>Actinomycetes</taxon>
        <taxon>Micromonosporales</taxon>
        <taxon>Micromonosporaceae</taxon>
        <taxon>Allocatelliglobosispora</taxon>
    </lineage>
</organism>
<dbReference type="GO" id="GO:0042409">
    <property type="term" value="F:caffeoyl-CoA O-methyltransferase activity"/>
    <property type="evidence" value="ECO:0007669"/>
    <property type="project" value="UniProtKB-EC"/>
</dbReference>
<dbReference type="InterPro" id="IPR002935">
    <property type="entry name" value="SAM_O-MeTrfase"/>
</dbReference>
<reference evidence="4 5" key="1">
    <citation type="submission" date="2020-08" db="EMBL/GenBank/DDBJ databases">
        <title>Sequencing the genomes of 1000 actinobacteria strains.</title>
        <authorList>
            <person name="Klenk H.-P."/>
        </authorList>
    </citation>
    <scope>NUCLEOTIDE SEQUENCE [LARGE SCALE GENOMIC DNA]</scope>
    <source>
        <strain evidence="4 5">DSM 45362</strain>
    </source>
</reference>
<dbReference type="PANTHER" id="PTHR10509:SF14">
    <property type="entry name" value="CAFFEOYL-COA O-METHYLTRANSFERASE 3-RELATED"/>
    <property type="match status" value="1"/>
</dbReference>
<name>A0A841BP77_9ACTN</name>
<dbReference type="InterPro" id="IPR029063">
    <property type="entry name" value="SAM-dependent_MTases_sf"/>
</dbReference>
<proteinExistence type="predicted"/>
<protein>
    <submittedName>
        <fullName evidence="4">Caffeoyl-CoA O-methyltransferase</fullName>
        <ecNumber evidence="4">2.1.1.104</ecNumber>
    </submittedName>
</protein>
<evidence type="ECO:0000313" key="5">
    <source>
        <dbReference type="Proteomes" id="UP000587527"/>
    </source>
</evidence>
<evidence type="ECO:0000256" key="1">
    <source>
        <dbReference type="ARBA" id="ARBA00022603"/>
    </source>
</evidence>
<dbReference type="CDD" id="cd02440">
    <property type="entry name" value="AdoMet_MTases"/>
    <property type="match status" value="1"/>
</dbReference>
<dbReference type="RefSeq" id="WP_184837186.1">
    <property type="nucleotide sequence ID" value="NZ_JACHMN010000002.1"/>
</dbReference>
<dbReference type="PROSITE" id="PS51682">
    <property type="entry name" value="SAM_OMT_I"/>
    <property type="match status" value="1"/>
</dbReference>
<evidence type="ECO:0000256" key="2">
    <source>
        <dbReference type="ARBA" id="ARBA00022679"/>
    </source>
</evidence>
<comment type="caution">
    <text evidence="4">The sequence shown here is derived from an EMBL/GenBank/DDBJ whole genome shotgun (WGS) entry which is preliminary data.</text>
</comment>
<keyword evidence="2 4" id="KW-0808">Transferase</keyword>
<dbReference type="EC" id="2.1.1.104" evidence="4"/>
<dbReference type="Gene3D" id="3.40.50.150">
    <property type="entry name" value="Vaccinia Virus protein VP39"/>
    <property type="match status" value="1"/>
</dbReference>
<gene>
    <name evidence="4" type="ORF">F4553_003453</name>
</gene>
<dbReference type="EMBL" id="JACHMN010000002">
    <property type="protein sequence ID" value="MBB5870074.1"/>
    <property type="molecule type" value="Genomic_DNA"/>
</dbReference>
<keyword evidence="1 4" id="KW-0489">Methyltransferase</keyword>
<sequence>MSSPGLTEVKYVPVDAAVRDYLVRSSTPADPVISMLAERTAAVGDAAGMMVPVEQATLLTILVRLLGATTAIDVGTFTGVSALALAQGMAPGGRVITCDVTDRWHPLAREHWELAGMADRIDFRLGGAARTLRELADHTIADLVFIDADKMNYPVYCSLAMELLRPGGLLIVDNVLQDGFVLDPELAEAGLPRRCAETVRDVNASIAADDRLEAVMLPIADGLTIARKK</sequence>
<evidence type="ECO:0000313" key="4">
    <source>
        <dbReference type="EMBL" id="MBB5870074.1"/>
    </source>
</evidence>
<dbReference type="PANTHER" id="PTHR10509">
    <property type="entry name" value="O-METHYLTRANSFERASE-RELATED"/>
    <property type="match status" value="1"/>
</dbReference>
<evidence type="ECO:0000256" key="3">
    <source>
        <dbReference type="ARBA" id="ARBA00022691"/>
    </source>
</evidence>
<keyword evidence="5" id="KW-1185">Reference proteome</keyword>
<dbReference type="Proteomes" id="UP000587527">
    <property type="component" value="Unassembled WGS sequence"/>
</dbReference>
<dbReference type="GO" id="GO:0032259">
    <property type="term" value="P:methylation"/>
    <property type="evidence" value="ECO:0007669"/>
    <property type="project" value="UniProtKB-KW"/>
</dbReference>
<dbReference type="Pfam" id="PF01596">
    <property type="entry name" value="Methyltransf_3"/>
    <property type="match status" value="1"/>
</dbReference>
<dbReference type="AlphaFoldDB" id="A0A841BP77"/>
<dbReference type="InterPro" id="IPR050362">
    <property type="entry name" value="Cation-dep_OMT"/>
</dbReference>